<gene>
    <name evidence="7" type="primary">pus7</name>
    <name evidence="6" type="ORF">SJAG_03572</name>
</gene>
<dbReference type="PANTHER" id="PTHR13326">
    <property type="entry name" value="TRNA PSEUDOURIDINE SYNTHASE D"/>
    <property type="match status" value="1"/>
</dbReference>
<dbReference type="OrthoDB" id="447290at2759"/>
<dbReference type="HOGENOM" id="CLU_005281_0_2_1"/>
<dbReference type="AlphaFoldDB" id="B6K4K9"/>
<feature type="region of interest" description="Disordered" evidence="4">
    <location>
        <begin position="1"/>
        <end position="43"/>
    </location>
</feature>
<dbReference type="PROSITE" id="PS50984">
    <property type="entry name" value="TRUD"/>
    <property type="match status" value="1"/>
</dbReference>
<comment type="similarity">
    <text evidence="1">Belongs to the pseudouridine synthase TruD family.</text>
</comment>
<evidence type="ECO:0000313" key="7">
    <source>
        <dbReference type="JaponicusDB" id="SJAG_03572"/>
    </source>
</evidence>
<dbReference type="SUPFAM" id="SSF55120">
    <property type="entry name" value="Pseudouridine synthase"/>
    <property type="match status" value="1"/>
</dbReference>
<feature type="compositionally biased region" description="Basic and acidic residues" evidence="4">
    <location>
        <begin position="1"/>
        <end position="22"/>
    </location>
</feature>
<dbReference type="GO" id="GO:0000455">
    <property type="term" value="P:enzyme-directed rRNA pseudouridine synthesis"/>
    <property type="evidence" value="ECO:0007669"/>
    <property type="project" value="EnsemblFungi"/>
</dbReference>
<dbReference type="Pfam" id="PF01142">
    <property type="entry name" value="TruD"/>
    <property type="match status" value="1"/>
</dbReference>
<evidence type="ECO:0000259" key="5">
    <source>
        <dbReference type="PROSITE" id="PS50984"/>
    </source>
</evidence>
<dbReference type="GO" id="GO:0031429">
    <property type="term" value="C:box H/ACA snoRNP complex"/>
    <property type="evidence" value="ECO:0007669"/>
    <property type="project" value="EnsemblFungi"/>
</dbReference>
<proteinExistence type="inferred from homology"/>
<evidence type="ECO:0000313" key="8">
    <source>
        <dbReference type="Proteomes" id="UP000001744"/>
    </source>
</evidence>
<sequence>MEHDSPVVDGNNDRVKRLRVDEESGSSSAVTSPASEVTSASEISKSVVDENAFLTEKDVGIEAYIHPETPAIDGIIKARFTDFSVFEIAPDGTVIHLTDMAPCDPAVEEDKKSSVPTTKTQETHSESSQTEKNANVKDTVQDVPLSAFPGVVLAILGEEPTVTFLKQLKSLSTGETKDAVVLPVPEGKALDKEQRTLIHQFIRQHFGTLESTVDKEGVFRVKPVFRKRNSRQNRDPRMSWKALGGEYCHFHLYKENRDTMDCLGRIARLLKIPTRQLLIAGTKDRRGITCQRVAIRRIRSTRLVQLNQGAIANPTYGFRLGNFSYKQRGLALGDLQGNEFHLILRNVQTPEDQINESLTKVKADGFINYFGLQRFGTSSVGTHEVGIELLRSNWKAAIELILSQRPEHSGSAKEAMEIWHSKHDPAAALAKLPRRFVAESSILETFSREGNTTNYLGAFQRIPRHLRSIYAHAYQSYVWNRVVSWRIQQYGLQVREGDLVLVSQSEVGSSSKLVDPEAKDLVEDVIVSDKPVAKIVTKEDLEKYTIYDVVLPLPGRSVIYPKNETFDTYKRIMAEHELDPENMARKDRELSLPGDYRRLVVKANKLEWSILKYDDAEQQLLPTDRDILEGNTIPDSKTKTLTALALNFQLPSSSYATMVLREATKMATSSGDQRQKMNNSTQK</sequence>
<evidence type="ECO:0000256" key="4">
    <source>
        <dbReference type="SAM" id="MobiDB-lite"/>
    </source>
</evidence>
<accession>B6K4K9</accession>
<dbReference type="NCBIfam" id="TIGR00094">
    <property type="entry name" value="tRNA_TruD_broad"/>
    <property type="match status" value="1"/>
</dbReference>
<dbReference type="InterPro" id="IPR001656">
    <property type="entry name" value="PsdUridine_synth_TruD"/>
</dbReference>
<evidence type="ECO:0000256" key="2">
    <source>
        <dbReference type="ARBA" id="ARBA00022694"/>
    </source>
</evidence>
<feature type="region of interest" description="Disordered" evidence="4">
    <location>
        <begin position="106"/>
        <end position="137"/>
    </location>
</feature>
<dbReference type="GO" id="GO:0005634">
    <property type="term" value="C:nucleus"/>
    <property type="evidence" value="ECO:0000318"/>
    <property type="project" value="GO_Central"/>
</dbReference>
<dbReference type="InterPro" id="IPR020103">
    <property type="entry name" value="PsdUridine_synth_cat_dom_sf"/>
</dbReference>
<evidence type="ECO:0000256" key="3">
    <source>
        <dbReference type="ARBA" id="ARBA00023235"/>
    </source>
</evidence>
<feature type="domain" description="TRUD" evidence="5">
    <location>
        <begin position="365"/>
        <end position="602"/>
    </location>
</feature>
<dbReference type="GO" id="GO:0031120">
    <property type="term" value="P:snRNA pseudouridine synthesis"/>
    <property type="evidence" value="ECO:0007669"/>
    <property type="project" value="EnsemblFungi"/>
</dbReference>
<dbReference type="PROSITE" id="PS01268">
    <property type="entry name" value="UPF0024"/>
    <property type="match status" value="1"/>
</dbReference>
<dbReference type="Proteomes" id="UP000001744">
    <property type="component" value="Unassembled WGS sequence"/>
</dbReference>
<keyword evidence="3" id="KW-0413">Isomerase</keyword>
<dbReference type="eggNOG" id="KOG2339">
    <property type="taxonomic scope" value="Eukaryota"/>
</dbReference>
<keyword evidence="2" id="KW-0819">tRNA processing</keyword>
<feature type="compositionally biased region" description="Polar residues" evidence="4">
    <location>
        <begin position="114"/>
        <end position="137"/>
    </location>
</feature>
<dbReference type="GO" id="GO:0003723">
    <property type="term" value="F:RNA binding"/>
    <property type="evidence" value="ECO:0007669"/>
    <property type="project" value="InterPro"/>
</dbReference>
<dbReference type="GeneID" id="7048830"/>
<dbReference type="JaponicusDB" id="SJAG_03572">
    <property type="gene designation" value="pus7"/>
</dbReference>
<evidence type="ECO:0000256" key="1">
    <source>
        <dbReference type="ARBA" id="ARBA00007953"/>
    </source>
</evidence>
<organism evidence="6 8">
    <name type="scientific">Schizosaccharomyces japonicus (strain yFS275 / FY16936)</name>
    <name type="common">Fission yeast</name>
    <dbReference type="NCBI Taxonomy" id="402676"/>
    <lineage>
        <taxon>Eukaryota</taxon>
        <taxon>Fungi</taxon>
        <taxon>Dikarya</taxon>
        <taxon>Ascomycota</taxon>
        <taxon>Taphrinomycotina</taxon>
        <taxon>Schizosaccharomycetes</taxon>
        <taxon>Schizosaccharomycetales</taxon>
        <taxon>Schizosaccharomycetaceae</taxon>
        <taxon>Schizosaccharomyces</taxon>
    </lineage>
</organism>
<keyword evidence="8" id="KW-1185">Reference proteome</keyword>
<dbReference type="InterPro" id="IPR042214">
    <property type="entry name" value="TruD_catalytic"/>
</dbReference>
<dbReference type="GO" id="GO:0005737">
    <property type="term" value="C:cytoplasm"/>
    <property type="evidence" value="ECO:0007669"/>
    <property type="project" value="EnsemblFungi"/>
</dbReference>
<dbReference type="InterPro" id="IPR011760">
    <property type="entry name" value="PsdUridine_synth_TruD_insert"/>
</dbReference>
<dbReference type="OMA" id="WINYFGH"/>
<dbReference type="STRING" id="402676.B6K4K9"/>
<dbReference type="Gene3D" id="3.30.2350.20">
    <property type="entry name" value="TruD, catalytic domain"/>
    <property type="match status" value="2"/>
</dbReference>
<dbReference type="SMR" id="B6K4K9"/>
<dbReference type="InterPro" id="IPR020119">
    <property type="entry name" value="PsdUridine_synth_TruD_CS"/>
</dbReference>
<dbReference type="GO" id="GO:0031119">
    <property type="term" value="P:tRNA pseudouridine synthesis"/>
    <property type="evidence" value="ECO:0007669"/>
    <property type="project" value="EnsemblFungi"/>
</dbReference>
<reference evidence="6 8" key="1">
    <citation type="journal article" date="2011" name="Science">
        <title>Comparative functional genomics of the fission yeasts.</title>
        <authorList>
            <person name="Rhind N."/>
            <person name="Chen Z."/>
            <person name="Yassour M."/>
            <person name="Thompson D.A."/>
            <person name="Haas B.J."/>
            <person name="Habib N."/>
            <person name="Wapinski I."/>
            <person name="Roy S."/>
            <person name="Lin M.F."/>
            <person name="Heiman D.I."/>
            <person name="Young S.K."/>
            <person name="Furuya K."/>
            <person name="Guo Y."/>
            <person name="Pidoux A."/>
            <person name="Chen H.M."/>
            <person name="Robbertse B."/>
            <person name="Goldberg J.M."/>
            <person name="Aoki K."/>
            <person name="Bayne E.H."/>
            <person name="Berlin A.M."/>
            <person name="Desjardins C.A."/>
            <person name="Dobbs E."/>
            <person name="Dukaj L."/>
            <person name="Fan L."/>
            <person name="FitzGerald M.G."/>
            <person name="French C."/>
            <person name="Gujja S."/>
            <person name="Hansen K."/>
            <person name="Keifenheim D."/>
            <person name="Levin J.Z."/>
            <person name="Mosher R.A."/>
            <person name="Mueller C.A."/>
            <person name="Pfiffner J."/>
            <person name="Priest M."/>
            <person name="Russ C."/>
            <person name="Smialowska A."/>
            <person name="Swoboda P."/>
            <person name="Sykes S.M."/>
            <person name="Vaughn M."/>
            <person name="Vengrova S."/>
            <person name="Yoder R."/>
            <person name="Zeng Q."/>
            <person name="Allshire R."/>
            <person name="Baulcombe D."/>
            <person name="Birren B.W."/>
            <person name="Brown W."/>
            <person name="Ekwall K."/>
            <person name="Kellis M."/>
            <person name="Leatherwood J."/>
            <person name="Levin H."/>
            <person name="Margalit H."/>
            <person name="Martienssen R."/>
            <person name="Nieduszynski C.A."/>
            <person name="Spatafora J.W."/>
            <person name="Friedman N."/>
            <person name="Dalgaard J.Z."/>
            <person name="Baumann P."/>
            <person name="Niki H."/>
            <person name="Regev A."/>
            <person name="Nusbaum C."/>
        </authorList>
    </citation>
    <scope>NUCLEOTIDE SEQUENCE [LARGE SCALE GENOMIC DNA]</scope>
    <source>
        <strain evidence="8">yFS275 / FY16936</strain>
    </source>
</reference>
<dbReference type="PIRSF" id="PIRSF037016">
    <property type="entry name" value="Pseudouridin_synth_euk_prd"/>
    <property type="match status" value="1"/>
</dbReference>
<name>B6K4K9_SCHJY</name>
<protein>
    <submittedName>
        <fullName evidence="6">Pseudouridine synthase</fullName>
    </submittedName>
</protein>
<evidence type="ECO:0000313" key="6">
    <source>
        <dbReference type="EMBL" id="EEB08416.1"/>
    </source>
</evidence>
<dbReference type="VEuPathDB" id="FungiDB:SJAG_03572"/>
<dbReference type="RefSeq" id="XP_002174709.1">
    <property type="nucleotide sequence ID" value="XM_002174673.2"/>
</dbReference>
<dbReference type="EMBL" id="KE651167">
    <property type="protein sequence ID" value="EEB08416.1"/>
    <property type="molecule type" value="Genomic_DNA"/>
</dbReference>
<dbReference type="CDD" id="cd02576">
    <property type="entry name" value="PseudoU_synth_ScPUS7"/>
    <property type="match status" value="1"/>
</dbReference>
<dbReference type="GO" id="GO:0009982">
    <property type="term" value="F:pseudouridine synthase activity"/>
    <property type="evidence" value="ECO:0000318"/>
    <property type="project" value="GO_Central"/>
</dbReference>
<dbReference type="GO" id="GO:0001522">
    <property type="term" value="P:pseudouridine synthesis"/>
    <property type="evidence" value="ECO:0000318"/>
    <property type="project" value="GO_Central"/>
</dbReference>
<dbReference type="PANTHER" id="PTHR13326:SF21">
    <property type="entry name" value="PSEUDOURIDYLATE SYNTHASE PUS7L"/>
    <property type="match status" value="1"/>
</dbReference>
<feature type="compositionally biased region" description="Low complexity" evidence="4">
    <location>
        <begin position="25"/>
        <end position="42"/>
    </location>
</feature>
<dbReference type="GO" id="GO:1990481">
    <property type="term" value="P:mRNA pseudouridine synthesis"/>
    <property type="evidence" value="ECO:0007669"/>
    <property type="project" value="EnsemblFungi"/>
</dbReference>